<dbReference type="STRING" id="1835254.CL55_00016670"/>
<protein>
    <submittedName>
        <fullName evidence="1">Uncharacterized protein</fullName>
    </submittedName>
</protein>
<dbReference type="PATRIC" id="fig|576611.7.peg.1693"/>
<name>A0A0E3ZML0_9BURK</name>
<dbReference type="Proteomes" id="UP000061135">
    <property type="component" value="Chromosome"/>
</dbReference>
<dbReference type="EMBL" id="CP007501">
    <property type="protein sequence ID" value="AKD26000.1"/>
    <property type="molecule type" value="Genomic_DNA"/>
</dbReference>
<dbReference type="AlphaFoldDB" id="A0A0E3ZML0"/>
<sequence length="47" mass="5147">MTGIGKSFGSLIDASLTYRSLYYDMKAGGILQKNMMHGPQTAVAFKF</sequence>
<accession>A0A0E3ZML0</accession>
<evidence type="ECO:0000313" key="2">
    <source>
        <dbReference type="Proteomes" id="UP000061135"/>
    </source>
</evidence>
<reference evidence="1 2" key="1">
    <citation type="submission" date="2014-03" db="EMBL/GenBank/DDBJ databases">
        <title>Genome of Polynucleobacter strain MWH-MoK4.</title>
        <authorList>
            <person name="Hahn M.W."/>
        </authorList>
    </citation>
    <scope>NUCLEOTIDE SEQUENCE [LARGE SCALE GENOMIC DNA]</scope>
    <source>
        <strain evidence="1 2">MWH-MoK4</strain>
    </source>
</reference>
<dbReference type="HOGENOM" id="CLU_3171459_0_0_4"/>
<evidence type="ECO:0000313" key="1">
    <source>
        <dbReference type="EMBL" id="AKD26000.1"/>
    </source>
</evidence>
<keyword evidence="2" id="KW-1185">Reference proteome</keyword>
<organism evidence="1 2">
    <name type="scientific">Polynucleobacter duraquae</name>
    <dbReference type="NCBI Taxonomy" id="1835254"/>
    <lineage>
        <taxon>Bacteria</taxon>
        <taxon>Pseudomonadati</taxon>
        <taxon>Pseudomonadota</taxon>
        <taxon>Betaproteobacteria</taxon>
        <taxon>Burkholderiales</taxon>
        <taxon>Burkholderiaceae</taxon>
        <taxon>Polynucleobacter</taxon>
    </lineage>
</organism>
<proteinExistence type="predicted"/>
<dbReference type="KEGG" id="pdq:CL55_00016670"/>
<gene>
    <name evidence="1" type="ORF">CL55_00016670</name>
</gene>